<dbReference type="Gene3D" id="3.40.47.10">
    <property type="match status" value="2"/>
</dbReference>
<dbReference type="RefSeq" id="WP_182853632.1">
    <property type="nucleotide sequence ID" value="NZ_WMLF01000008.1"/>
</dbReference>
<accession>A0ABR6EA32</accession>
<evidence type="ECO:0000259" key="4">
    <source>
        <dbReference type="Pfam" id="PF08541"/>
    </source>
</evidence>
<feature type="domain" description="Beta-ketoacyl-[acyl-carrier-protein] synthase III N-terminal" evidence="5">
    <location>
        <begin position="108"/>
        <end position="173"/>
    </location>
</feature>
<organism evidence="6 7">
    <name type="scientific">Streptomyces durbertensis</name>
    <dbReference type="NCBI Taxonomy" id="2448886"/>
    <lineage>
        <taxon>Bacteria</taxon>
        <taxon>Bacillati</taxon>
        <taxon>Actinomycetota</taxon>
        <taxon>Actinomycetes</taxon>
        <taxon>Kitasatosporales</taxon>
        <taxon>Streptomycetaceae</taxon>
        <taxon>Streptomyces</taxon>
    </lineage>
</organism>
<reference evidence="7" key="1">
    <citation type="journal article" date="2020" name="Syst. Appl. Microbiol.">
        <title>Streptomyces alkaliterrae sp. nov., isolated from an alkaline soil, and emended descriptions of Streptomyces alkaliphilus, Streptomyces calidiresistens and Streptomyces durbertensis.</title>
        <authorList>
            <person name="Swiecimska M."/>
            <person name="Golinska P."/>
            <person name="Nouioui I."/>
            <person name="Wypij M."/>
            <person name="Rai M."/>
            <person name="Sangal V."/>
            <person name="Goodfellow M."/>
        </authorList>
    </citation>
    <scope>NUCLEOTIDE SEQUENCE [LARGE SCALE GENOMIC DNA]</scope>
    <source>
        <strain evidence="7">DSM 104538</strain>
    </source>
</reference>
<dbReference type="EMBL" id="WMLF01000008">
    <property type="protein sequence ID" value="MBB1242201.1"/>
    <property type="molecule type" value="Genomic_DNA"/>
</dbReference>
<evidence type="ECO:0000259" key="5">
    <source>
        <dbReference type="Pfam" id="PF08545"/>
    </source>
</evidence>
<dbReference type="SUPFAM" id="SSF53901">
    <property type="entry name" value="Thiolase-like"/>
    <property type="match status" value="1"/>
</dbReference>
<dbReference type="InterPro" id="IPR013751">
    <property type="entry name" value="ACP_syn_III_N"/>
</dbReference>
<dbReference type="CDD" id="cd00827">
    <property type="entry name" value="init_cond_enzymes"/>
    <property type="match status" value="1"/>
</dbReference>
<keyword evidence="7" id="KW-1185">Reference proteome</keyword>
<dbReference type="Proteomes" id="UP000766698">
    <property type="component" value="Unassembled WGS sequence"/>
</dbReference>
<feature type="domain" description="Beta-ketoacyl-[acyl-carrier-protein] synthase III C-terminal" evidence="4">
    <location>
        <begin position="243"/>
        <end position="334"/>
    </location>
</feature>
<evidence type="ECO:0000313" key="7">
    <source>
        <dbReference type="Proteomes" id="UP000766698"/>
    </source>
</evidence>
<name>A0ABR6EA32_9ACTN</name>
<evidence type="ECO:0000256" key="1">
    <source>
        <dbReference type="ARBA" id="ARBA00022490"/>
    </source>
</evidence>
<keyword evidence="1" id="KW-0963">Cytoplasm</keyword>
<evidence type="ECO:0000256" key="3">
    <source>
        <dbReference type="ARBA" id="ARBA00023315"/>
    </source>
</evidence>
<sequence length="357" mass="38075">MHVEDVFIRATAVRLPASLAVADAVASGECPASLAASTGVEAVAVSPDESAAEMAAVAAAEALRRAGSGPGEVDLLLHADTYHQGQDLWPVASYVQREALRNSCQAVEIRQMSNGGLAALDLATAYLATGARQDALLTTADRFCAPGIDRWRTDPGTPYADGATALVLSRRGGFARLRSLSLWSDSELEPMHRGDEPFTRAPFGHRVPVDFAEAKKAFIGRVGMSYAVGRAHQGQQRVVKQALADAGMELDEADWVVLPHFGRRRLQSIYHQPFGIPVERTTWDFSRRVGHLGAGDQFAGLDHLVASGTARPGDRCVLVSVGAGYSWGCAVVEIDHLPAWSPSTTDRTRSTAAQAAH</sequence>
<protein>
    <submittedName>
        <fullName evidence="6">Ketoacyl-ACP synthase III family protein</fullName>
    </submittedName>
</protein>
<evidence type="ECO:0000256" key="2">
    <source>
        <dbReference type="ARBA" id="ARBA00022679"/>
    </source>
</evidence>
<dbReference type="PANTHER" id="PTHR34069:SF2">
    <property type="entry name" value="BETA-KETOACYL-[ACYL-CARRIER-PROTEIN] SYNTHASE III"/>
    <property type="match status" value="1"/>
</dbReference>
<dbReference type="PANTHER" id="PTHR34069">
    <property type="entry name" value="3-OXOACYL-[ACYL-CARRIER-PROTEIN] SYNTHASE 3"/>
    <property type="match status" value="1"/>
</dbReference>
<keyword evidence="3" id="KW-0012">Acyltransferase</keyword>
<proteinExistence type="predicted"/>
<gene>
    <name evidence="6" type="ORF">GL263_01200</name>
</gene>
<comment type="caution">
    <text evidence="6">The sequence shown here is derived from an EMBL/GenBank/DDBJ whole genome shotgun (WGS) entry which is preliminary data.</text>
</comment>
<dbReference type="InterPro" id="IPR013747">
    <property type="entry name" value="ACP_syn_III_C"/>
</dbReference>
<dbReference type="Pfam" id="PF08541">
    <property type="entry name" value="ACP_syn_III_C"/>
    <property type="match status" value="1"/>
</dbReference>
<keyword evidence="2" id="KW-0808">Transferase</keyword>
<dbReference type="Pfam" id="PF08545">
    <property type="entry name" value="ACP_syn_III"/>
    <property type="match status" value="1"/>
</dbReference>
<dbReference type="InterPro" id="IPR016039">
    <property type="entry name" value="Thiolase-like"/>
</dbReference>
<evidence type="ECO:0000313" key="6">
    <source>
        <dbReference type="EMBL" id="MBB1242201.1"/>
    </source>
</evidence>